<evidence type="ECO:0000313" key="2">
    <source>
        <dbReference type="Proteomes" id="UP000019376"/>
    </source>
</evidence>
<accession>S7Z9L9</accession>
<proteinExistence type="predicted"/>
<sequence>MAGLQAIQSKGIYHGLPVYPSEIKGLTAVIAGASGISGTYMPPKAQGESRLWTNIEDMVNINMTLLNNFLDALPLANAIPNRILLQLGAKYYGVHLGPTTVPQEENDPRVSLEPNFYYPQEDRLKEFCQKYNVHWNTTRPASIPGAVPDAAMNLCLPLAIYASVQSIWTRNESFNSSDGSAFTWGKFWPKMAEWFGVEYRHPDTSSDAKYDEEPTPFDPPPGGFGSHAIMRTRFRLAEWAKRPEVSHAWREIAEKHCLIEKELQDPDRVFAFTDNSLMWSWPSNFSLTKLRKYGFHGYVDTSESIQEVFREFVNLKMIPPFE</sequence>
<gene>
    <name evidence="1" type="ORF">PDE_02238</name>
</gene>
<dbReference type="eggNOG" id="ENOG502SJ55">
    <property type="taxonomic scope" value="Eukaryota"/>
</dbReference>
<dbReference type="EMBL" id="KB644410">
    <property type="protein sequence ID" value="EPS27295.1"/>
    <property type="molecule type" value="Genomic_DNA"/>
</dbReference>
<dbReference type="PANTHER" id="PTHR32487:SF29">
    <property type="entry name" value="NAD-DEPENDENT EPIMERASE_DEHYDRATASE DOMAIN-CONTAINING PROTEIN"/>
    <property type="match status" value="1"/>
</dbReference>
<dbReference type="PANTHER" id="PTHR32487">
    <property type="entry name" value="3-OXO-DELTA(4,5)-STEROID 5-BETA-REDUCTASE"/>
    <property type="match status" value="1"/>
</dbReference>
<protein>
    <recommendedName>
        <fullName evidence="3">NAD-dependent epimerase/dehydratase domain-containing protein</fullName>
    </recommendedName>
</protein>
<dbReference type="InterPro" id="IPR036291">
    <property type="entry name" value="NAD(P)-bd_dom_sf"/>
</dbReference>
<dbReference type="PhylomeDB" id="S7Z9L9"/>
<name>S7Z9L9_PENO1</name>
<dbReference type="HOGENOM" id="CLU_030125_1_1_1"/>
<dbReference type="AlphaFoldDB" id="S7Z9L9"/>
<evidence type="ECO:0000313" key="1">
    <source>
        <dbReference type="EMBL" id="EPS27295.1"/>
    </source>
</evidence>
<keyword evidence="2" id="KW-1185">Reference proteome</keyword>
<evidence type="ECO:0008006" key="3">
    <source>
        <dbReference type="Google" id="ProtNLM"/>
    </source>
</evidence>
<dbReference type="SUPFAM" id="SSF51735">
    <property type="entry name" value="NAD(P)-binding Rossmann-fold domains"/>
    <property type="match status" value="1"/>
</dbReference>
<organism evidence="1 2">
    <name type="scientific">Penicillium oxalicum (strain 114-2 / CGMCC 5302)</name>
    <name type="common">Penicillium decumbens</name>
    <dbReference type="NCBI Taxonomy" id="933388"/>
    <lineage>
        <taxon>Eukaryota</taxon>
        <taxon>Fungi</taxon>
        <taxon>Dikarya</taxon>
        <taxon>Ascomycota</taxon>
        <taxon>Pezizomycotina</taxon>
        <taxon>Eurotiomycetes</taxon>
        <taxon>Eurotiomycetidae</taxon>
        <taxon>Eurotiales</taxon>
        <taxon>Aspergillaceae</taxon>
        <taxon>Penicillium</taxon>
    </lineage>
</organism>
<dbReference type="OrthoDB" id="1731983at2759"/>
<dbReference type="STRING" id="933388.S7Z9L9"/>
<dbReference type="Proteomes" id="UP000019376">
    <property type="component" value="Unassembled WGS sequence"/>
</dbReference>
<reference evidence="1 2" key="1">
    <citation type="journal article" date="2013" name="PLoS ONE">
        <title>Genomic and secretomic analyses reveal unique features of the lignocellulolytic enzyme system of Penicillium decumbens.</title>
        <authorList>
            <person name="Liu G."/>
            <person name="Zhang L."/>
            <person name="Wei X."/>
            <person name="Zou G."/>
            <person name="Qin Y."/>
            <person name="Ma L."/>
            <person name="Li J."/>
            <person name="Zheng H."/>
            <person name="Wang S."/>
            <person name="Wang C."/>
            <person name="Xun L."/>
            <person name="Zhao G.-P."/>
            <person name="Zhou Z."/>
            <person name="Qu Y."/>
        </authorList>
    </citation>
    <scope>NUCLEOTIDE SEQUENCE [LARGE SCALE GENOMIC DNA]</scope>
    <source>
        <strain evidence="2">114-2 / CGMCC 5302</strain>
    </source>
</reference>
<dbReference type="Gene3D" id="3.40.50.720">
    <property type="entry name" value="NAD(P)-binding Rossmann-like Domain"/>
    <property type="match status" value="1"/>
</dbReference>